<evidence type="ECO:0000256" key="11">
    <source>
        <dbReference type="PIRSR" id="PIRSR605792-51"/>
    </source>
</evidence>
<evidence type="ECO:0000256" key="12">
    <source>
        <dbReference type="RuleBase" id="RU004208"/>
    </source>
</evidence>
<dbReference type="PANTHER" id="PTHR18929:SF240">
    <property type="entry name" value="PROTEIN DISULFIDE-ISOMERASE"/>
    <property type="match status" value="1"/>
</dbReference>
<evidence type="ECO:0000256" key="7">
    <source>
        <dbReference type="ARBA" id="ARBA00022824"/>
    </source>
</evidence>
<keyword evidence="6" id="KW-0677">Repeat</keyword>
<sequence length="530" mass="60224">MSRSVFVLVALALYAVVIADDTSKVIVLTESNFDETISAHKYVLVEFYAPWCGHCQRLEPEYNRASILLAEENSEIRLAKVDATKETGLASKYEVRGYPTLKLFREGNPTEFDGERSAEGIIGWLKRKTGPAVLTIESADEYEDIVEKNRFLVVGITDNTESEDWKVYHTVASNSDEVFVRPTAKSVLDHFNYKDGVMIIIVRKFDDPTVVYEGKMTVDELAKFIKTEKVPLVTEFNEESAVVVFSSDIKRHIIVFMRKSDDVYRPYMDVLRQVGAEFRGRAHVVHIDIDDENHERILSFFGIKKEECPTYRVIELDDSVVKFKPEVVEFTFESIKALANDAIDRKIKPYLQSDDVPDNWDAEPVKVLVGKNFDSVARDPSKAVFVEFYAPWCGHCKQLKPLWDQLGEAYKDHSEVIIAKMDATTNELENIKIGSFPTLKLFPKNSDDVIDYNGDRTVDAFMKFIQKEGKITKPAGEICIPFEVLSVFLPQSRYLLSLLPGSCFALGIHLPLTFDEITSISSTFLLCEFS</sequence>
<feature type="domain" description="Thioredoxin" evidence="14">
    <location>
        <begin position="7"/>
        <end position="130"/>
    </location>
</feature>
<keyword evidence="7" id="KW-0256">Endoplasmic reticulum</keyword>
<dbReference type="eggNOG" id="KOG0190">
    <property type="taxonomic scope" value="Eukaryota"/>
</dbReference>
<dbReference type="Proteomes" id="UP000017246">
    <property type="component" value="Unassembled WGS sequence"/>
</dbReference>
<evidence type="ECO:0000256" key="1">
    <source>
        <dbReference type="ARBA" id="ARBA00001182"/>
    </source>
</evidence>
<feature type="disulfide bond" description="Redox-active" evidence="11">
    <location>
        <begin position="52"/>
        <end position="55"/>
    </location>
</feature>
<evidence type="ECO:0000256" key="5">
    <source>
        <dbReference type="ARBA" id="ARBA00022729"/>
    </source>
</evidence>
<dbReference type="Pfam" id="PF00085">
    <property type="entry name" value="Thioredoxin"/>
    <property type="match status" value="2"/>
</dbReference>
<dbReference type="Pfam" id="PF13848">
    <property type="entry name" value="Thioredoxin_6"/>
    <property type="match status" value="1"/>
</dbReference>
<evidence type="ECO:0000313" key="16">
    <source>
        <dbReference type="Proteomes" id="UP000017246"/>
    </source>
</evidence>
<dbReference type="PROSITE" id="PS00194">
    <property type="entry name" value="THIOREDOXIN_1"/>
    <property type="match status" value="2"/>
</dbReference>
<dbReference type="SUPFAM" id="SSF52833">
    <property type="entry name" value="Thioredoxin-like"/>
    <property type="match status" value="4"/>
</dbReference>
<dbReference type="EC" id="5.3.4.1" evidence="4 13"/>
<dbReference type="GO" id="GO:0003756">
    <property type="term" value="F:protein disulfide isomerase activity"/>
    <property type="evidence" value="ECO:0007669"/>
    <property type="project" value="UniProtKB-EC"/>
</dbReference>
<gene>
    <name evidence="15" type="ORF">EmuJ_000094600</name>
</gene>
<name>A0A087VY02_ECHMU</name>
<dbReference type="CDD" id="cd02981">
    <property type="entry name" value="PDI_b_family"/>
    <property type="match status" value="1"/>
</dbReference>
<dbReference type="STRING" id="6211.A0A087VY02"/>
<evidence type="ECO:0000256" key="4">
    <source>
        <dbReference type="ARBA" id="ARBA00012723"/>
    </source>
</evidence>
<feature type="disulfide bond" description="Redox-active" evidence="11">
    <location>
        <begin position="393"/>
        <end position="396"/>
    </location>
</feature>
<dbReference type="PROSITE" id="PS51352">
    <property type="entry name" value="THIOREDOXIN_2"/>
    <property type="match status" value="2"/>
</dbReference>
<dbReference type="InterPro" id="IPR036249">
    <property type="entry name" value="Thioredoxin-like_sf"/>
</dbReference>
<keyword evidence="9 13" id="KW-0413">Isomerase</keyword>
<evidence type="ECO:0000259" key="14">
    <source>
        <dbReference type="PROSITE" id="PS51352"/>
    </source>
</evidence>
<dbReference type="GO" id="GO:0034976">
    <property type="term" value="P:response to endoplasmic reticulum stress"/>
    <property type="evidence" value="ECO:0007669"/>
    <property type="project" value="TreeGrafter"/>
</dbReference>
<dbReference type="FunFam" id="3.40.30.10:FF:000027">
    <property type="entry name" value="protein disulfide-isomerase A2"/>
    <property type="match status" value="1"/>
</dbReference>
<dbReference type="InterPro" id="IPR013766">
    <property type="entry name" value="Thioredoxin_domain"/>
</dbReference>
<dbReference type="CDD" id="cd02982">
    <property type="entry name" value="PDI_b'_family"/>
    <property type="match status" value="1"/>
</dbReference>
<dbReference type="NCBIfam" id="TIGR01126">
    <property type="entry name" value="pdi_dom"/>
    <property type="match status" value="2"/>
</dbReference>
<dbReference type="GO" id="GO:0006457">
    <property type="term" value="P:protein folding"/>
    <property type="evidence" value="ECO:0007669"/>
    <property type="project" value="TreeGrafter"/>
</dbReference>
<comment type="subcellular location">
    <subcellularLocation>
        <location evidence="2">Endoplasmic reticulum lumen</location>
    </subcellularLocation>
</comment>
<reference evidence="15" key="2">
    <citation type="submission" date="2015-11" db="EMBL/GenBank/DDBJ databases">
        <authorList>
            <person name="Zhang Y."/>
            <person name="Guo Z."/>
        </authorList>
    </citation>
    <scope>NUCLEOTIDE SEQUENCE</scope>
</reference>
<evidence type="ECO:0000256" key="6">
    <source>
        <dbReference type="ARBA" id="ARBA00022737"/>
    </source>
</evidence>
<keyword evidence="10 11" id="KW-0676">Redox-active center</keyword>
<evidence type="ECO:0000256" key="8">
    <source>
        <dbReference type="ARBA" id="ARBA00023157"/>
    </source>
</evidence>
<reference evidence="15" key="1">
    <citation type="journal article" date="2013" name="Nature">
        <title>The genomes of four tapeworm species reveal adaptations to parasitism.</title>
        <authorList>
            <person name="Tsai I.J."/>
            <person name="Zarowiecki M."/>
            <person name="Holroyd N."/>
            <person name="Garciarrubio A."/>
            <person name="Sanchez-Flores A."/>
            <person name="Brooks K.L."/>
            <person name="Tracey A."/>
            <person name="Bobes R.J."/>
            <person name="Fragoso G."/>
            <person name="Sciutto E."/>
            <person name="Aslett M."/>
            <person name="Beasley H."/>
            <person name="Bennett H.M."/>
            <person name="Cai J."/>
            <person name="Camicia F."/>
            <person name="Clark R."/>
            <person name="Cucher M."/>
            <person name="De Silva N."/>
            <person name="Day T.A."/>
            <person name="Deplazes P."/>
            <person name="Estrada K."/>
            <person name="Fernandez C."/>
            <person name="Holland P.W."/>
            <person name="Hou J."/>
            <person name="Hu S."/>
            <person name="Huckvale T."/>
            <person name="Hung S.S."/>
            <person name="Kamenetzky L."/>
            <person name="Keane J.A."/>
            <person name="Kiss F."/>
            <person name="Koziol U."/>
            <person name="Lambert O."/>
            <person name="Liu K."/>
            <person name="Luo X."/>
            <person name="Luo Y."/>
            <person name="Macchiaroli N."/>
            <person name="Nichol S."/>
            <person name="Paps J."/>
            <person name="Parkinson J."/>
            <person name="Pouchkina-Stantcheva N."/>
            <person name="Riddiford N."/>
            <person name="Rosenzvit M."/>
            <person name="Salinas G."/>
            <person name="Wasmuth J.D."/>
            <person name="Zamanian M."/>
            <person name="Zheng Y."/>
            <person name="Cai X."/>
            <person name="Soberon X."/>
            <person name="Olson P.D."/>
            <person name="Laclette J.P."/>
            <person name="Brehm K."/>
            <person name="Berriman M."/>
            <person name="Garciarrubio A."/>
            <person name="Bobes R.J."/>
            <person name="Fragoso G."/>
            <person name="Sanchez-Flores A."/>
            <person name="Estrada K."/>
            <person name="Cevallos M.A."/>
            <person name="Morett E."/>
            <person name="Gonzalez V."/>
            <person name="Portillo T."/>
            <person name="Ochoa-Leyva A."/>
            <person name="Jose M.V."/>
            <person name="Sciutto E."/>
            <person name="Landa A."/>
            <person name="Jimenez L."/>
            <person name="Valdes V."/>
            <person name="Carrero J.C."/>
            <person name="Larralde C."/>
            <person name="Morales-Montor J."/>
            <person name="Limon-Lason J."/>
            <person name="Soberon X."/>
            <person name="Laclette J.P."/>
        </authorList>
    </citation>
    <scope>NUCLEOTIDE SEQUENCE [LARGE SCALE GENOMIC DNA]</scope>
</reference>
<keyword evidence="8 11" id="KW-1015">Disulfide bond</keyword>
<dbReference type="InterPro" id="IPR005792">
    <property type="entry name" value="Prot_disulphide_isomerase"/>
</dbReference>
<dbReference type="PANTHER" id="PTHR18929">
    <property type="entry name" value="PROTEIN DISULFIDE ISOMERASE"/>
    <property type="match status" value="1"/>
</dbReference>
<dbReference type="CDD" id="cd02961">
    <property type="entry name" value="PDI_a_family"/>
    <property type="match status" value="1"/>
</dbReference>
<dbReference type="InterPro" id="IPR005788">
    <property type="entry name" value="PDI_thioredoxin-like_dom"/>
</dbReference>
<feature type="domain" description="Thioredoxin" evidence="14">
    <location>
        <begin position="345"/>
        <end position="470"/>
    </location>
</feature>
<dbReference type="NCBIfam" id="TIGR01130">
    <property type="entry name" value="ER_PDI_fam"/>
    <property type="match status" value="1"/>
</dbReference>
<keyword evidence="16" id="KW-1185">Reference proteome</keyword>
<evidence type="ECO:0000256" key="10">
    <source>
        <dbReference type="ARBA" id="ARBA00023284"/>
    </source>
</evidence>
<protein>
    <recommendedName>
        <fullName evidence="4 13">Protein disulfide-isomerase</fullName>
        <ecNumber evidence="4 13">5.3.4.1</ecNumber>
    </recommendedName>
</protein>
<evidence type="ECO:0000256" key="2">
    <source>
        <dbReference type="ARBA" id="ARBA00004319"/>
    </source>
</evidence>
<evidence type="ECO:0000256" key="9">
    <source>
        <dbReference type="ARBA" id="ARBA00023235"/>
    </source>
</evidence>
<dbReference type="EMBL" id="LN902848">
    <property type="protein sequence ID" value="CDI97179.1"/>
    <property type="molecule type" value="Genomic_DNA"/>
</dbReference>
<feature type="chain" id="PRO_5005106490" description="Protein disulfide-isomerase" evidence="13">
    <location>
        <begin position="20"/>
        <end position="530"/>
    </location>
</feature>
<dbReference type="OrthoDB" id="72053at2759"/>
<dbReference type="OMA" id="FFGMKKD"/>
<dbReference type="AlphaFoldDB" id="A0A087VY02"/>
<comment type="similarity">
    <text evidence="3 12">Belongs to the protein disulfide isomerase family.</text>
</comment>
<evidence type="ECO:0000256" key="3">
    <source>
        <dbReference type="ARBA" id="ARBA00006347"/>
    </source>
</evidence>
<evidence type="ECO:0000256" key="13">
    <source>
        <dbReference type="RuleBase" id="RU361130"/>
    </source>
</evidence>
<keyword evidence="5 13" id="KW-0732">Signal</keyword>
<accession>A0A087VY02</accession>
<comment type="catalytic activity">
    <reaction evidence="1 13">
        <text>Catalyzes the rearrangement of -S-S- bonds in proteins.</text>
        <dbReference type="EC" id="5.3.4.1"/>
    </reaction>
</comment>
<dbReference type="PRINTS" id="PR00421">
    <property type="entry name" value="THIOREDOXIN"/>
</dbReference>
<feature type="signal peptide" evidence="13">
    <location>
        <begin position="1"/>
        <end position="19"/>
    </location>
</feature>
<dbReference type="InterPro" id="IPR017937">
    <property type="entry name" value="Thioredoxin_CS"/>
</dbReference>
<organism evidence="15 16">
    <name type="scientific">Echinococcus multilocularis</name>
    <name type="common">Fox tapeworm</name>
    <dbReference type="NCBI Taxonomy" id="6211"/>
    <lineage>
        <taxon>Eukaryota</taxon>
        <taxon>Metazoa</taxon>
        <taxon>Spiralia</taxon>
        <taxon>Lophotrochozoa</taxon>
        <taxon>Platyhelminthes</taxon>
        <taxon>Cestoda</taxon>
        <taxon>Eucestoda</taxon>
        <taxon>Cyclophyllidea</taxon>
        <taxon>Taeniidae</taxon>
        <taxon>Echinococcus</taxon>
    </lineage>
</organism>
<evidence type="ECO:0000313" key="15">
    <source>
        <dbReference type="EMBL" id="CDI97179.1"/>
    </source>
</evidence>
<dbReference type="GO" id="GO:0005788">
    <property type="term" value="C:endoplasmic reticulum lumen"/>
    <property type="evidence" value="ECO:0007669"/>
    <property type="project" value="UniProtKB-SubCell"/>
</dbReference>
<dbReference type="CDD" id="cd02995">
    <property type="entry name" value="PDI_a_PDI_a'_C"/>
    <property type="match status" value="1"/>
</dbReference>
<dbReference type="Gene3D" id="3.40.30.10">
    <property type="entry name" value="Glutaredoxin"/>
    <property type="match status" value="4"/>
</dbReference>
<proteinExistence type="inferred from homology"/>
<dbReference type="FunFam" id="3.40.30.10:FF:000023">
    <property type="entry name" value="Protein disulfide-isomerase"/>
    <property type="match status" value="1"/>
</dbReference>